<comment type="caution">
    <text evidence="2">The sequence shown here is derived from an EMBL/GenBank/DDBJ whole genome shotgun (WGS) entry which is preliminary data.</text>
</comment>
<accession>A0A2N3XY77</accession>
<organism evidence="2 3">
    <name type="scientific">Saccharopolyspora spinosa</name>
    <dbReference type="NCBI Taxonomy" id="60894"/>
    <lineage>
        <taxon>Bacteria</taxon>
        <taxon>Bacillati</taxon>
        <taxon>Actinomycetota</taxon>
        <taxon>Actinomycetes</taxon>
        <taxon>Pseudonocardiales</taxon>
        <taxon>Pseudonocardiaceae</taxon>
        <taxon>Saccharopolyspora</taxon>
    </lineage>
</organism>
<evidence type="ECO:0000313" key="3">
    <source>
        <dbReference type="Proteomes" id="UP000233786"/>
    </source>
</evidence>
<dbReference type="AlphaFoldDB" id="A0A2N3XY77"/>
<keyword evidence="3" id="KW-1185">Reference proteome</keyword>
<dbReference type="EMBL" id="PJNB01000001">
    <property type="protein sequence ID" value="PKW15636.1"/>
    <property type="molecule type" value="Genomic_DNA"/>
</dbReference>
<name>A0A2N3XY77_SACSN</name>
<dbReference type="STRING" id="994479.GCA_000194155_06623"/>
<reference evidence="2" key="1">
    <citation type="submission" date="2017-12" db="EMBL/GenBank/DDBJ databases">
        <title>Sequencing the genomes of 1000 Actinobacteria strains.</title>
        <authorList>
            <person name="Klenk H.-P."/>
        </authorList>
    </citation>
    <scope>NUCLEOTIDE SEQUENCE [LARGE SCALE GENOMIC DNA]</scope>
    <source>
        <strain evidence="2">DSM 44228</strain>
    </source>
</reference>
<gene>
    <name evidence="2" type="ORF">A8926_3379</name>
</gene>
<protein>
    <submittedName>
        <fullName evidence="2">Uncharacterized protein</fullName>
    </submittedName>
</protein>
<dbReference type="Proteomes" id="UP000233786">
    <property type="component" value="Unassembled WGS sequence"/>
</dbReference>
<feature type="chain" id="PRO_5039715265" evidence="1">
    <location>
        <begin position="18"/>
        <end position="54"/>
    </location>
</feature>
<keyword evidence="1" id="KW-0732">Signal</keyword>
<proteinExistence type="predicted"/>
<evidence type="ECO:0000256" key="1">
    <source>
        <dbReference type="SAM" id="SignalP"/>
    </source>
</evidence>
<evidence type="ECO:0000313" key="2">
    <source>
        <dbReference type="EMBL" id="PKW15636.1"/>
    </source>
</evidence>
<feature type="signal peptide" evidence="1">
    <location>
        <begin position="1"/>
        <end position="17"/>
    </location>
</feature>
<sequence>MLRRAAAAFLMSGLVMAAAAAPASAVVDPVALVTCASEAVTAVAPADLTGCLAP</sequence>